<accession>A0ACC2X4J0</accession>
<evidence type="ECO:0000313" key="2">
    <source>
        <dbReference type="Proteomes" id="UP001234202"/>
    </source>
</evidence>
<gene>
    <name evidence="1" type="ORF">QFC24_005894</name>
</gene>
<keyword evidence="2" id="KW-1185">Reference proteome</keyword>
<evidence type="ECO:0000313" key="1">
    <source>
        <dbReference type="EMBL" id="KAJ9118929.1"/>
    </source>
</evidence>
<protein>
    <submittedName>
        <fullName evidence="1">Uncharacterized protein</fullName>
    </submittedName>
</protein>
<proteinExistence type="predicted"/>
<reference evidence="1" key="1">
    <citation type="submission" date="2023-04" db="EMBL/GenBank/DDBJ databases">
        <title>Draft Genome sequencing of Naganishia species isolated from polar environments using Oxford Nanopore Technology.</title>
        <authorList>
            <person name="Leo P."/>
            <person name="Venkateswaran K."/>
        </authorList>
    </citation>
    <scope>NUCLEOTIDE SEQUENCE</scope>
    <source>
        <strain evidence="1">DBVPG 5303</strain>
    </source>
</reference>
<comment type="caution">
    <text evidence="1">The sequence shown here is derived from an EMBL/GenBank/DDBJ whole genome shotgun (WGS) entry which is preliminary data.</text>
</comment>
<dbReference type="Proteomes" id="UP001234202">
    <property type="component" value="Unassembled WGS sequence"/>
</dbReference>
<sequence>MADPLATIDAWGSPSASVAALPPFANEEHQSDAKQANNGYPNEAQHVTAHDVDDEDDNTPLSTTMQRAKEGQMAGSGALPTQKALPITPFLKVRITGLERNRKDLLIRFDANTNLPSFRTNMYRNMQRSYVEFQAFADHLAYANPQTILPALPLPQTSAITDDEDDRLVRIALQRWFTRVCEDPVLQQDNEMRSFVESDFGYQPAVKNMTHRATSSSGGGAFSSISRVFRKGPPDENEDLQIAKAELAKLEDKWAESAKAVAGTSKSRRALAPMLADTGAKMVSLASVESSMDLATALRRLGKAFEAMGSISQAQAISDNIILSDSLGYQSLHARQAKDTLIHRTQVLEDAQTASKNAIHKRRAVEKLRGNSRIDSTKVDDAIEEMREAQDLDETLARRVAAISTNLRAALQTHSRQAHDDAALMLIEHAKSKIMYEKQLLKELEAVRPEVANIGKPPHEKQKVRPANPQPGFDTRHIGVPESSQSGGPSSMRPHVPNLTTNNMTQSMYTPPSNPAGMSSTQRSPLPRMLSTGLQSAYPYQSPGPSPYSGHPTGYSPYSAQPATTPVGPSTPNMTQSMYYPGSTVQTEPGKAATPLYGANVDYSRGNAQQFGGTRKSKLDERVAARSLANMF</sequence>
<organism evidence="1 2">
    <name type="scientific">Naganishia onofrii</name>
    <dbReference type="NCBI Taxonomy" id="1851511"/>
    <lineage>
        <taxon>Eukaryota</taxon>
        <taxon>Fungi</taxon>
        <taxon>Dikarya</taxon>
        <taxon>Basidiomycota</taxon>
        <taxon>Agaricomycotina</taxon>
        <taxon>Tremellomycetes</taxon>
        <taxon>Filobasidiales</taxon>
        <taxon>Filobasidiaceae</taxon>
        <taxon>Naganishia</taxon>
    </lineage>
</organism>
<dbReference type="EMBL" id="JASBWV010000026">
    <property type="protein sequence ID" value="KAJ9118929.1"/>
    <property type="molecule type" value="Genomic_DNA"/>
</dbReference>
<name>A0ACC2X4J0_9TREE</name>